<evidence type="ECO:0000313" key="3">
    <source>
        <dbReference type="Proteomes" id="UP000176288"/>
    </source>
</evidence>
<dbReference type="Pfam" id="PF12277">
    <property type="entry name" value="DUF3618"/>
    <property type="match status" value="1"/>
</dbReference>
<protein>
    <recommendedName>
        <fullName evidence="4">DUF3618 domain-containing protein</fullName>
    </recommendedName>
</protein>
<organism evidence="2 3">
    <name type="scientific">Boudabousia tangfeifanii</name>
    <dbReference type="NCBI Taxonomy" id="1912795"/>
    <lineage>
        <taxon>Bacteria</taxon>
        <taxon>Bacillati</taxon>
        <taxon>Actinomycetota</taxon>
        <taxon>Actinomycetes</taxon>
        <taxon>Actinomycetales</taxon>
        <taxon>Actinomycetaceae</taxon>
        <taxon>Boudabousia</taxon>
    </lineage>
</organism>
<evidence type="ECO:0000313" key="2">
    <source>
        <dbReference type="EMBL" id="AOZ72008.1"/>
    </source>
</evidence>
<evidence type="ECO:0008006" key="4">
    <source>
        <dbReference type="Google" id="ProtNLM"/>
    </source>
</evidence>
<name>A0A1D9MIH2_9ACTO</name>
<keyword evidence="3" id="KW-1185">Reference proteome</keyword>
<keyword evidence="1" id="KW-0472">Membrane</keyword>
<feature type="transmembrane region" description="Helical" evidence="1">
    <location>
        <begin position="79"/>
        <end position="98"/>
    </location>
</feature>
<proteinExistence type="predicted"/>
<keyword evidence="1" id="KW-1133">Transmembrane helix</keyword>
<dbReference type="AlphaFoldDB" id="A0A1D9MIH2"/>
<gene>
    <name evidence="2" type="ORF">BK816_00770</name>
</gene>
<dbReference type="Proteomes" id="UP000176288">
    <property type="component" value="Chromosome"/>
</dbReference>
<dbReference type="InterPro" id="IPR022062">
    <property type="entry name" value="DUF3618"/>
</dbReference>
<accession>A0A1D9MIH2</accession>
<dbReference type="RefSeq" id="WP_071163474.1">
    <property type="nucleotide sequence ID" value="NZ_CP017812.1"/>
</dbReference>
<evidence type="ECO:0000256" key="1">
    <source>
        <dbReference type="SAM" id="Phobius"/>
    </source>
</evidence>
<dbReference type="KEGG" id="avu:BK816_00770"/>
<dbReference type="STRING" id="1912795.BK816_00770"/>
<dbReference type="EMBL" id="CP017812">
    <property type="protein sequence ID" value="AOZ72008.1"/>
    <property type="molecule type" value="Genomic_DNA"/>
</dbReference>
<keyword evidence="1" id="KW-0812">Transmembrane</keyword>
<reference evidence="2 3" key="1">
    <citation type="submission" date="2016-10" db="EMBL/GenBank/DDBJ databases">
        <title>Actinomyces aegypiusis sp. nov., isolated from the Aegypius monachus in Qinghai Tibet Plateau China.</title>
        <authorList>
            <person name="Wang Y."/>
        </authorList>
    </citation>
    <scope>NUCLEOTIDE SEQUENCE [LARGE SCALE GENOMIC DNA]</scope>
    <source>
        <strain evidence="2 3">VUL4_3</strain>
    </source>
</reference>
<sequence>MSKELYEVSGSPAEIEKQLEAIRQEMAQTVNDLSDRVKPAALAEGAKAAANEKVANVKATVNSTVEGAKAGDRVAQRNLAIAGAATVAVVGLIAWRIFR</sequence>